<feature type="transmembrane region" description="Helical" evidence="10">
    <location>
        <begin position="165"/>
        <end position="187"/>
    </location>
</feature>
<organism evidence="16 17">
    <name type="scientific">Candidatus Nitrospira neomarina</name>
    <dbReference type="NCBI Taxonomy" id="3020899"/>
    <lineage>
        <taxon>Bacteria</taxon>
        <taxon>Pseudomonadati</taxon>
        <taxon>Nitrospirota</taxon>
        <taxon>Nitrospiria</taxon>
        <taxon>Nitrospirales</taxon>
        <taxon>Nitrospiraceae</taxon>
        <taxon>Nitrospira</taxon>
    </lineage>
</organism>
<evidence type="ECO:0000256" key="8">
    <source>
        <dbReference type="ARBA" id="ARBA00023136"/>
    </source>
</evidence>
<dbReference type="GO" id="GO:0005886">
    <property type="term" value="C:plasma membrane"/>
    <property type="evidence" value="ECO:0007669"/>
    <property type="project" value="UniProtKB-SubCell"/>
</dbReference>
<evidence type="ECO:0000259" key="13">
    <source>
        <dbReference type="Pfam" id="PF04039"/>
    </source>
</evidence>
<evidence type="ECO:0000256" key="4">
    <source>
        <dbReference type="ARBA" id="ARBA00022475"/>
    </source>
</evidence>
<dbReference type="PRINTS" id="PR01434">
    <property type="entry name" value="NADHDHGNASE5"/>
</dbReference>
<accession>A0AA96JW94</accession>
<feature type="transmembrane region" description="Helical" evidence="10">
    <location>
        <begin position="601"/>
        <end position="621"/>
    </location>
</feature>
<proteinExistence type="predicted"/>
<dbReference type="InterPro" id="IPR025383">
    <property type="entry name" value="MrpA_C/MbhD"/>
</dbReference>
<feature type="transmembrane region" description="Helical" evidence="10">
    <location>
        <begin position="653"/>
        <end position="674"/>
    </location>
</feature>
<dbReference type="InterPro" id="IPR042106">
    <property type="entry name" value="Nuo/plastoQ_OxRdtase_6_NuoJ"/>
</dbReference>
<evidence type="ECO:0000259" key="15">
    <source>
        <dbReference type="Pfam" id="PF20501"/>
    </source>
</evidence>
<feature type="transmembrane region" description="Helical" evidence="10">
    <location>
        <begin position="113"/>
        <end position="130"/>
    </location>
</feature>
<dbReference type="PRINTS" id="PR01435">
    <property type="entry name" value="NPOXDRDTASE5"/>
</dbReference>
<dbReference type="GO" id="GO:0015297">
    <property type="term" value="F:antiporter activity"/>
    <property type="evidence" value="ECO:0007669"/>
    <property type="project" value="UniProtKB-KW"/>
</dbReference>
<keyword evidence="7" id="KW-0406">Ion transport</keyword>
<dbReference type="RefSeq" id="WP_312746299.1">
    <property type="nucleotide sequence ID" value="NZ_CP116968.1"/>
</dbReference>
<keyword evidence="17" id="KW-1185">Reference proteome</keyword>
<feature type="transmembrane region" description="Helical" evidence="10">
    <location>
        <begin position="816"/>
        <end position="834"/>
    </location>
</feature>
<feature type="transmembrane region" description="Helical" evidence="10">
    <location>
        <begin position="403"/>
        <end position="426"/>
    </location>
</feature>
<feature type="transmembrane region" description="Helical" evidence="10">
    <location>
        <begin position="790"/>
        <end position="810"/>
    </location>
</feature>
<evidence type="ECO:0000259" key="14">
    <source>
        <dbReference type="Pfam" id="PF13244"/>
    </source>
</evidence>
<feature type="domain" description="NADH:quinone oxidoreductase/Mrp antiporter transmembrane" evidence="11">
    <location>
        <begin position="132"/>
        <end position="417"/>
    </location>
</feature>
<evidence type="ECO:0000256" key="9">
    <source>
        <dbReference type="RuleBase" id="RU000320"/>
    </source>
</evidence>
<feature type="transmembrane region" description="Helical" evidence="10">
    <location>
        <begin position="491"/>
        <end position="515"/>
    </location>
</feature>
<evidence type="ECO:0000313" key="17">
    <source>
        <dbReference type="Proteomes" id="UP001302494"/>
    </source>
</evidence>
<evidence type="ECO:0000256" key="3">
    <source>
        <dbReference type="ARBA" id="ARBA00022449"/>
    </source>
</evidence>
<feature type="domain" description="Na+/H+ antiporter MnhB subunit-related protein" evidence="13">
    <location>
        <begin position="794"/>
        <end position="913"/>
    </location>
</feature>
<keyword evidence="5 9" id="KW-0812">Transmembrane</keyword>
<feature type="transmembrane region" description="Helical" evidence="10">
    <location>
        <begin position="135"/>
        <end position="153"/>
    </location>
</feature>
<evidence type="ECO:0000259" key="12">
    <source>
        <dbReference type="Pfam" id="PF00662"/>
    </source>
</evidence>
<dbReference type="PANTHER" id="PTHR43373">
    <property type="entry name" value="NA(+)/H(+) ANTIPORTER SUBUNIT"/>
    <property type="match status" value="1"/>
</dbReference>
<feature type="transmembrane region" description="Helical" evidence="10">
    <location>
        <begin position="752"/>
        <end position="769"/>
    </location>
</feature>
<dbReference type="InterPro" id="IPR001750">
    <property type="entry name" value="ND/Mrp_TM"/>
</dbReference>
<feature type="domain" description="MrpA C-terminal/MbhD" evidence="14">
    <location>
        <begin position="612"/>
        <end position="675"/>
    </location>
</feature>
<dbReference type="AlphaFoldDB" id="A0AA96JW94"/>
<keyword evidence="6 10" id="KW-1133">Transmembrane helix</keyword>
<feature type="transmembrane region" description="Helical" evidence="10">
    <location>
        <begin position="898"/>
        <end position="916"/>
    </location>
</feature>
<dbReference type="InterPro" id="IPR007182">
    <property type="entry name" value="MnhB"/>
</dbReference>
<dbReference type="Gene3D" id="1.20.120.1200">
    <property type="entry name" value="NADH-ubiquinone/plastoquinone oxidoreductase chain 6, subunit NuoJ"/>
    <property type="match status" value="1"/>
</dbReference>
<feature type="transmembrane region" description="Helical" evidence="10">
    <location>
        <begin position="628"/>
        <end position="647"/>
    </location>
</feature>
<feature type="transmembrane region" description="Helical" evidence="10">
    <location>
        <begin position="311"/>
        <end position="333"/>
    </location>
</feature>
<keyword evidence="8 10" id="KW-0472">Membrane</keyword>
<feature type="transmembrane region" description="Helical" evidence="10">
    <location>
        <begin position="846"/>
        <end position="870"/>
    </location>
</feature>
<evidence type="ECO:0000256" key="7">
    <source>
        <dbReference type="ARBA" id="ARBA00023065"/>
    </source>
</evidence>
<dbReference type="InterPro" id="IPR050616">
    <property type="entry name" value="CPA3_Na-H_Antiporter_A"/>
</dbReference>
<evidence type="ECO:0000313" key="16">
    <source>
        <dbReference type="EMBL" id="WNM62592.1"/>
    </source>
</evidence>
<dbReference type="InterPro" id="IPR001516">
    <property type="entry name" value="Proton_antipo_N"/>
</dbReference>
<feature type="transmembrane region" description="Helical" evidence="10">
    <location>
        <begin position="208"/>
        <end position="230"/>
    </location>
</feature>
<feature type="domain" description="MrpA C-terminal/MbhE" evidence="15">
    <location>
        <begin position="699"/>
        <end position="770"/>
    </location>
</feature>
<dbReference type="Pfam" id="PF04039">
    <property type="entry name" value="MnhB"/>
    <property type="match status" value="1"/>
</dbReference>
<reference evidence="16 17" key="1">
    <citation type="submission" date="2023-01" db="EMBL/GenBank/DDBJ databases">
        <title>Cultivation and genomic characterization of new, ubiquitous marine nitrite-oxidizing bacteria from the Nitrospirales.</title>
        <authorList>
            <person name="Mueller A.J."/>
            <person name="Daebeler A."/>
            <person name="Herbold C.W."/>
            <person name="Kirkegaard R.H."/>
            <person name="Daims H."/>
        </authorList>
    </citation>
    <scope>NUCLEOTIDE SEQUENCE [LARGE SCALE GENOMIC DNA]</scope>
    <source>
        <strain evidence="16 17">DK</strain>
    </source>
</reference>
<evidence type="ECO:0000256" key="5">
    <source>
        <dbReference type="ARBA" id="ARBA00022692"/>
    </source>
</evidence>
<dbReference type="KEGG" id="nneo:PQG83_02265"/>
<dbReference type="PANTHER" id="PTHR43373:SF1">
    <property type="entry name" value="NA(+)_H(+) ANTIPORTER SUBUNIT A"/>
    <property type="match status" value="1"/>
</dbReference>
<dbReference type="Pfam" id="PF00361">
    <property type="entry name" value="Proton_antipo_M"/>
    <property type="match status" value="1"/>
</dbReference>
<dbReference type="Pfam" id="PF00662">
    <property type="entry name" value="Proton_antipo_N"/>
    <property type="match status" value="1"/>
</dbReference>
<feature type="domain" description="NADH-Ubiquinone oxidoreductase (complex I) chain 5 N-terminal" evidence="12">
    <location>
        <begin position="60"/>
        <end position="100"/>
    </location>
</feature>
<evidence type="ECO:0000256" key="2">
    <source>
        <dbReference type="ARBA" id="ARBA00022448"/>
    </source>
</evidence>
<feature type="transmembrane region" description="Helical" evidence="10">
    <location>
        <begin position="271"/>
        <end position="291"/>
    </location>
</feature>
<protein>
    <submittedName>
        <fullName evidence="16">Proton-conducting transporter membrane subunit</fullName>
    </submittedName>
</protein>
<feature type="transmembrane region" description="Helical" evidence="10">
    <location>
        <begin position="30"/>
        <end position="49"/>
    </location>
</feature>
<evidence type="ECO:0000256" key="1">
    <source>
        <dbReference type="ARBA" id="ARBA00004651"/>
    </source>
</evidence>
<keyword evidence="3" id="KW-0050">Antiport</keyword>
<keyword evidence="4" id="KW-1003">Cell membrane</keyword>
<feature type="transmembrane region" description="Helical" evidence="10">
    <location>
        <begin position="242"/>
        <end position="259"/>
    </location>
</feature>
<comment type="subcellular location">
    <subcellularLocation>
        <location evidence="1">Cell membrane</location>
        <topology evidence="1">Multi-pass membrane protein</topology>
    </subcellularLocation>
    <subcellularLocation>
        <location evidence="9">Membrane</location>
        <topology evidence="9">Multi-pass membrane protein</topology>
    </subcellularLocation>
</comment>
<feature type="transmembrane region" description="Helical" evidence="10">
    <location>
        <begin position="446"/>
        <end position="471"/>
    </location>
</feature>
<dbReference type="InterPro" id="IPR046806">
    <property type="entry name" value="MrpA_C/MbhE"/>
</dbReference>
<name>A0AA96JW94_9BACT</name>
<keyword evidence="2" id="KW-0813">Transport</keyword>
<dbReference type="GO" id="GO:0006811">
    <property type="term" value="P:monoatomic ion transport"/>
    <property type="evidence" value="ECO:0007669"/>
    <property type="project" value="UniProtKB-KW"/>
</dbReference>
<evidence type="ECO:0000259" key="11">
    <source>
        <dbReference type="Pfam" id="PF00361"/>
    </source>
</evidence>
<feature type="transmembrane region" description="Helical" evidence="10">
    <location>
        <begin position="70"/>
        <end position="93"/>
    </location>
</feature>
<dbReference type="EMBL" id="CP116968">
    <property type="protein sequence ID" value="WNM62592.1"/>
    <property type="molecule type" value="Genomic_DNA"/>
</dbReference>
<dbReference type="Proteomes" id="UP001302494">
    <property type="component" value="Chromosome"/>
</dbReference>
<feature type="transmembrane region" description="Helical" evidence="10">
    <location>
        <begin position="694"/>
        <end position="714"/>
    </location>
</feature>
<gene>
    <name evidence="16" type="ORF">PQG83_02265</name>
</gene>
<feature type="transmembrane region" description="Helical" evidence="10">
    <location>
        <begin position="566"/>
        <end position="589"/>
    </location>
</feature>
<evidence type="ECO:0000256" key="6">
    <source>
        <dbReference type="ARBA" id="ARBA00022989"/>
    </source>
</evidence>
<evidence type="ECO:0000256" key="10">
    <source>
        <dbReference type="SAM" id="Phobius"/>
    </source>
</evidence>
<dbReference type="Pfam" id="PF13244">
    <property type="entry name" value="MbhD"/>
    <property type="match status" value="1"/>
</dbReference>
<sequence>MIRQILLPLLIAFCVPPAVLLGGIRRPRLAPPLAIAGASVTLLTVVMSWRGGGHTLSWSWVPNFNIRFMLVNDGLALLYSLIAAGIGLMVLVYSSGYLPHYLKKHDRPLNVQTSYYAWLALFMASMLGLVMAADLILLFVFFDLTAVCSYFLIAFDRTEESRSAALSALLVTGITSVGMLIGILWLYAEHGTFSIGELIDRVKPGITLSGAMGLMALAAVAKSAHVPLHFWLPRAMSAPTPVSAYLHSAAMVAAGVFVLHRLNPLIAQVPLVQTVLMILAGFSILIGSLLALDATDIKKILAYSTVAQYGYVSLMLAVGGVTATAAAAIYVLVHALCKSALFMVAGAGEAMTGTRSLEQLGGLARKQPMLAITSVLPAATLAGLPLTAGFFKDEGFFKIASGHSWGMTVVATAAAALTLTYTWRFWHGIFLGSPGAPAKPASRRMLFPIACLALLCLVGGMYMAPAVHLATVAAYDVYPQTAQETEVLSSTYHFAATTPNVMALTAYGGGFLLWISRRWWERRLRGLVRTMERVGPDVTYVRLLEWTSRLADWLHQVEMRDLRDRIAGVLIPAGLLVGLAIVGTSTYSWPAVSGSSLTPVGSSSLLGLILVLAGASALCVVRQRDHLGLILTLTATGFFLALVYALLGAPDVSLVAVLVETVLTLLLLATLWILPASVLQQEKEREARRHDNRWYTVAGVMAAALVFVLSMTVLSEPRQDSVSNRHLELAEQVHAENIVAAILVDFRGLDTLGEATVIFVALLGVGTLLETGGRSRSHTIMMNTAFNEKLAMGLLLPITVVGIALLVKGYHETGGGFAGGMVVALGILLQYIVLGHQRIKQGVPQVGSWAYGLAAAGLGLMLAVSFAPLITGHPPLSHVPGPGNDPFTLGSLEGHTSLLFESGIFLLVIGFTVLMLQHVMEWRERA</sequence>
<dbReference type="Pfam" id="PF20501">
    <property type="entry name" value="MbhE"/>
    <property type="match status" value="1"/>
</dbReference>
<feature type="transmembrane region" description="Helical" evidence="10">
    <location>
        <begin position="369"/>
        <end position="391"/>
    </location>
</feature>